<dbReference type="NCBIfam" id="TIGR01175">
    <property type="entry name" value="pilM"/>
    <property type="match status" value="1"/>
</dbReference>
<proteinExistence type="predicted"/>
<sequence length="365" mass="41421">MLKDKKKILNWIENKLFSKPNSILGINIGNSYVKMIELKMESDEFILKNIAYAPLFGEKYNDDMSRYERIFSAITHLIELHGIQSKDVILSIGGRDIFERRVEFPKMTDTELTEAVKWDIEKYVPYEADTYYYDFAILESNMDNETEILPVMLVAAPMSVVDENVKMMQELNLHIVAIEGESFALTRTIRTAENYIVVDIGKENGQVLIFQNNIPIAARNIPIFGDSFTEIIQSSLSVDSAEAEMLKQSQQNLIQADDTANELLITLAKELQGIVQELSDEILRTIEYYRVQNKDAVVDNIFLTGGGTRINGLEQQLEQLISIPVVRHNPFACLTINDSFDSNYIKKVSPQFSIAVGLAMRGNVV</sequence>
<dbReference type="Pfam" id="PF11104">
    <property type="entry name" value="PilM_2"/>
    <property type="match status" value="1"/>
</dbReference>
<dbReference type="InterPro" id="IPR005883">
    <property type="entry name" value="PilM"/>
</dbReference>
<dbReference type="AlphaFoldDB" id="A0A9Y2AKU2"/>
<dbReference type="PANTHER" id="PTHR32432:SF3">
    <property type="entry name" value="ETHANOLAMINE UTILIZATION PROTEIN EUTJ"/>
    <property type="match status" value="1"/>
</dbReference>
<keyword evidence="2" id="KW-1185">Reference proteome</keyword>
<dbReference type="PIRSF" id="PIRSF019169">
    <property type="entry name" value="PilM"/>
    <property type="match status" value="1"/>
</dbReference>
<accession>A0A9Y2AKU2</accession>
<dbReference type="KEGG" id="sgbi:P3F81_05985"/>
<protein>
    <submittedName>
        <fullName evidence="1">Type IV pilus assembly protein PilM</fullName>
    </submittedName>
</protein>
<dbReference type="RefSeq" id="WP_147668595.1">
    <property type="nucleotide sequence ID" value="NZ_CP120678.1"/>
</dbReference>
<evidence type="ECO:0000313" key="1">
    <source>
        <dbReference type="EMBL" id="WIW71841.1"/>
    </source>
</evidence>
<dbReference type="Proteomes" id="UP001243623">
    <property type="component" value="Chromosome"/>
</dbReference>
<organism evidence="1 2">
    <name type="scientific">Selenobaculum gibii</name>
    <dbReference type="NCBI Taxonomy" id="3054208"/>
    <lineage>
        <taxon>Bacteria</taxon>
        <taxon>Bacillati</taxon>
        <taxon>Bacillota</taxon>
        <taxon>Negativicutes</taxon>
        <taxon>Selenomonadales</taxon>
        <taxon>Selenomonadaceae</taxon>
        <taxon>Selenobaculum</taxon>
    </lineage>
</organism>
<evidence type="ECO:0000313" key="2">
    <source>
        <dbReference type="Proteomes" id="UP001243623"/>
    </source>
</evidence>
<dbReference type="SUPFAM" id="SSF53067">
    <property type="entry name" value="Actin-like ATPase domain"/>
    <property type="match status" value="2"/>
</dbReference>
<dbReference type="InterPro" id="IPR043129">
    <property type="entry name" value="ATPase_NBD"/>
</dbReference>
<dbReference type="CDD" id="cd24049">
    <property type="entry name" value="ASKHA_NBD_PilM"/>
    <property type="match status" value="1"/>
</dbReference>
<dbReference type="InterPro" id="IPR050696">
    <property type="entry name" value="FtsA/MreB"/>
</dbReference>
<reference evidence="1" key="1">
    <citation type="submission" date="2023-03" db="EMBL/GenBank/DDBJ databases">
        <title>Selenobaculum gbiensis gen. nov. sp. nov., a new bacterium isolated from the gut microbiota of IBD patient.</title>
        <authorList>
            <person name="Yeo S."/>
            <person name="Park H."/>
            <person name="Huh C.S."/>
        </authorList>
    </citation>
    <scope>NUCLEOTIDE SEQUENCE</scope>
    <source>
        <strain evidence="1">ICN-92133</strain>
    </source>
</reference>
<name>A0A9Y2AKU2_9FIRM</name>
<dbReference type="EMBL" id="CP120678">
    <property type="protein sequence ID" value="WIW71841.1"/>
    <property type="molecule type" value="Genomic_DNA"/>
</dbReference>
<dbReference type="Gene3D" id="3.30.420.40">
    <property type="match status" value="2"/>
</dbReference>
<dbReference type="Gene3D" id="3.30.1490.300">
    <property type="match status" value="1"/>
</dbReference>
<dbReference type="PANTHER" id="PTHR32432">
    <property type="entry name" value="CELL DIVISION PROTEIN FTSA-RELATED"/>
    <property type="match status" value="1"/>
</dbReference>
<gene>
    <name evidence="1" type="primary">pilM</name>
    <name evidence="1" type="ORF">P3F81_05985</name>
</gene>